<reference evidence="2" key="1">
    <citation type="submission" date="2016-11" db="UniProtKB">
        <authorList>
            <consortium name="WormBaseParasite"/>
        </authorList>
    </citation>
    <scope>IDENTIFICATION</scope>
    <source>
        <strain evidence="2">KR3021</strain>
    </source>
</reference>
<organism evidence="1 2">
    <name type="scientific">Rhabditophanes sp. KR3021</name>
    <dbReference type="NCBI Taxonomy" id="114890"/>
    <lineage>
        <taxon>Eukaryota</taxon>
        <taxon>Metazoa</taxon>
        <taxon>Ecdysozoa</taxon>
        <taxon>Nematoda</taxon>
        <taxon>Chromadorea</taxon>
        <taxon>Rhabditida</taxon>
        <taxon>Tylenchina</taxon>
        <taxon>Panagrolaimomorpha</taxon>
        <taxon>Strongyloidoidea</taxon>
        <taxon>Alloionematidae</taxon>
        <taxon>Rhabditophanes</taxon>
    </lineage>
</organism>
<proteinExistence type="predicted"/>
<dbReference type="Proteomes" id="UP000095286">
    <property type="component" value="Unplaced"/>
</dbReference>
<sequence>MARATKSNNGGAAPTRGVSKKAKKDSSLPKRGRSAYMIWLSEVRPSLTKPGMGITEVAKVAGKLWNTLTDKKKWEQLAAEDKERYTREMAQHKANQ</sequence>
<dbReference type="WBParaSite" id="RSKR_0000269500.1">
    <property type="protein sequence ID" value="RSKR_0000269500.1"/>
    <property type="gene ID" value="RSKR_0000269500"/>
</dbReference>
<protein>
    <submittedName>
        <fullName evidence="2">HMG box domain-containing protein</fullName>
    </submittedName>
</protein>
<evidence type="ECO:0000313" key="1">
    <source>
        <dbReference type="Proteomes" id="UP000095286"/>
    </source>
</evidence>
<name>A0AC35TPZ8_9BILA</name>
<evidence type="ECO:0000313" key="2">
    <source>
        <dbReference type="WBParaSite" id="RSKR_0000269500.1"/>
    </source>
</evidence>
<accession>A0AC35TPZ8</accession>